<dbReference type="GO" id="GO:0006265">
    <property type="term" value="P:DNA topological change"/>
    <property type="evidence" value="ECO:0007669"/>
    <property type="project" value="InterPro"/>
</dbReference>
<evidence type="ECO:0000256" key="3">
    <source>
        <dbReference type="ARBA" id="ARBA00023125"/>
    </source>
</evidence>
<name>A0A1D8JEG0_9BACL</name>
<dbReference type="PROSITE" id="PS00304">
    <property type="entry name" value="SASP_1"/>
    <property type="match status" value="1"/>
</dbReference>
<dbReference type="EMBL" id="CP017560">
    <property type="protein sequence ID" value="AOV07086.1"/>
    <property type="molecule type" value="Genomic_DNA"/>
</dbReference>
<comment type="function">
    <text evidence="1">SASP are bound to spore DNA. They are double-stranded DNA-binding proteins that cause DNA to change to an a-like conformation. They protect the DNA backbone from chemical and enzymatic cleavage and are thus involved in dormant spore's high resistance to UV light.</text>
</comment>
<evidence type="ECO:0000256" key="1">
    <source>
        <dbReference type="ARBA" id="ARBA00003863"/>
    </source>
</evidence>
<comment type="similarity">
    <text evidence="2">Belongs to the alpha/beta-type SASP family.</text>
</comment>
<dbReference type="InterPro" id="IPR038300">
    <property type="entry name" value="SASP_sf_alpha/beta"/>
</dbReference>
<dbReference type="PANTHER" id="PTHR36107">
    <property type="entry name" value="SMALL, ACID-SOLUBLE SPORE PROTEIN A"/>
    <property type="match status" value="1"/>
</dbReference>
<sequence length="94" mass="10255">MAKNNKILVPEAREGLNKLKADVMKKQGYRVPKDNPDNVKFEIADELGIPLSKGNNGQITAENAGKIGGSIGGSMVKEMVRMAQQQMLNNQSKE</sequence>
<dbReference type="PANTHER" id="PTHR36107:SF1">
    <property type="entry name" value="SMALL, ACID-SOLUBLE SPORE PROTEIN A"/>
    <property type="match status" value="1"/>
</dbReference>
<dbReference type="InterPro" id="IPR050847">
    <property type="entry name" value="SASP_DNA-binding"/>
</dbReference>
<dbReference type="AlphaFoldDB" id="A0A1D8JEG0"/>
<dbReference type="Gene3D" id="6.10.10.80">
    <property type="entry name" value="Small, acid-soluble spore protein, alpha/beta type-like"/>
    <property type="match status" value="1"/>
</dbReference>
<dbReference type="GO" id="GO:0016787">
    <property type="term" value="F:hydrolase activity"/>
    <property type="evidence" value="ECO:0007669"/>
    <property type="project" value="UniProtKB-KW"/>
</dbReference>
<evidence type="ECO:0000256" key="2">
    <source>
        <dbReference type="ARBA" id="ARBA00005442"/>
    </source>
</evidence>
<proteinExistence type="inferred from homology"/>
<accession>A0A1D8JEG0</accession>
<dbReference type="RefSeq" id="WP_075527210.1">
    <property type="nucleotide sequence ID" value="NZ_CP017560.1"/>
</dbReference>
<organism evidence="4 5">
    <name type="scientific">Sporosarcina ureilytica</name>
    <dbReference type="NCBI Taxonomy" id="298596"/>
    <lineage>
        <taxon>Bacteria</taxon>
        <taxon>Bacillati</taxon>
        <taxon>Bacillota</taxon>
        <taxon>Bacilli</taxon>
        <taxon>Bacillales</taxon>
        <taxon>Caryophanaceae</taxon>
        <taxon>Sporosarcina</taxon>
    </lineage>
</organism>
<dbReference type="GO" id="GO:0003690">
    <property type="term" value="F:double-stranded DNA binding"/>
    <property type="evidence" value="ECO:0007669"/>
    <property type="project" value="InterPro"/>
</dbReference>
<gene>
    <name evidence="4" type="ORF">BI350_05685</name>
</gene>
<evidence type="ECO:0000313" key="5">
    <source>
        <dbReference type="Proteomes" id="UP000185746"/>
    </source>
</evidence>
<keyword evidence="3" id="KW-0238">DNA-binding</keyword>
<dbReference type="InterPro" id="IPR001448">
    <property type="entry name" value="SASP_alpha/beta-type"/>
</dbReference>
<keyword evidence="4" id="KW-0378">Hydrolase</keyword>
<dbReference type="Pfam" id="PF00269">
    <property type="entry name" value="SASP"/>
    <property type="match status" value="1"/>
</dbReference>
<dbReference type="Proteomes" id="UP000185746">
    <property type="component" value="Chromosome"/>
</dbReference>
<protein>
    <submittedName>
        <fullName evidence="4">Alpha/beta hydrolase</fullName>
    </submittedName>
</protein>
<dbReference type="InterPro" id="IPR018126">
    <property type="entry name" value="SASP_alpha/beta-type_CS"/>
</dbReference>
<dbReference type="KEGG" id="surl:BI350_05685"/>
<keyword evidence="5" id="KW-1185">Reference proteome</keyword>
<reference evidence="4 5" key="1">
    <citation type="submission" date="2016-09" db="EMBL/GenBank/DDBJ databases">
        <title>Complete genome sequence of the Lysinibacillus sphaericus LMG 22257, a specie of Bacillus with ureolytic activity that can effectively biodeposit calcium carbonate.</title>
        <authorList>
            <person name="Yan W."/>
        </authorList>
    </citation>
    <scope>NUCLEOTIDE SEQUENCE [LARGE SCALE GENOMIC DNA]</scope>
    <source>
        <strain evidence="4 5">LMG 22257</strain>
    </source>
</reference>
<evidence type="ECO:0000313" key="4">
    <source>
        <dbReference type="EMBL" id="AOV07086.1"/>
    </source>
</evidence>